<dbReference type="CDD" id="cd04301">
    <property type="entry name" value="NAT_SF"/>
    <property type="match status" value="1"/>
</dbReference>
<evidence type="ECO:0000259" key="1">
    <source>
        <dbReference type="PROSITE" id="PS51186"/>
    </source>
</evidence>
<dbReference type="InterPro" id="IPR016181">
    <property type="entry name" value="Acyl_CoA_acyltransferase"/>
</dbReference>
<dbReference type="Gene3D" id="3.40.630.30">
    <property type="match status" value="1"/>
</dbReference>
<name>A0ABP8ZXN4_9MICO</name>
<dbReference type="Pfam" id="PF00583">
    <property type="entry name" value="Acetyltransf_1"/>
    <property type="match status" value="1"/>
</dbReference>
<reference evidence="3" key="1">
    <citation type="journal article" date="2019" name="Int. J. Syst. Evol. Microbiol.">
        <title>The Global Catalogue of Microorganisms (GCM) 10K type strain sequencing project: providing services to taxonomists for standard genome sequencing and annotation.</title>
        <authorList>
            <consortium name="The Broad Institute Genomics Platform"/>
            <consortium name="The Broad Institute Genome Sequencing Center for Infectious Disease"/>
            <person name="Wu L."/>
            <person name="Ma J."/>
        </authorList>
    </citation>
    <scope>NUCLEOTIDE SEQUENCE [LARGE SCALE GENOMIC DNA]</scope>
    <source>
        <strain evidence="3">JCM 18537</strain>
    </source>
</reference>
<gene>
    <name evidence="2" type="ORF">GCM10023351_08550</name>
</gene>
<evidence type="ECO:0000313" key="3">
    <source>
        <dbReference type="Proteomes" id="UP001501645"/>
    </source>
</evidence>
<evidence type="ECO:0000313" key="2">
    <source>
        <dbReference type="EMBL" id="GAA4767431.1"/>
    </source>
</evidence>
<feature type="domain" description="N-acetyltransferase" evidence="1">
    <location>
        <begin position="1"/>
        <end position="131"/>
    </location>
</feature>
<organism evidence="2 3">
    <name type="scientific">Microbacterium gilvum</name>
    <dbReference type="NCBI Taxonomy" id="1336204"/>
    <lineage>
        <taxon>Bacteria</taxon>
        <taxon>Bacillati</taxon>
        <taxon>Actinomycetota</taxon>
        <taxon>Actinomycetes</taxon>
        <taxon>Micrococcales</taxon>
        <taxon>Microbacteriaceae</taxon>
        <taxon>Microbacterium</taxon>
    </lineage>
</organism>
<dbReference type="EMBL" id="BAABKO010000001">
    <property type="protein sequence ID" value="GAA4767431.1"/>
    <property type="molecule type" value="Genomic_DNA"/>
</dbReference>
<dbReference type="Proteomes" id="UP001501645">
    <property type="component" value="Unassembled WGS sequence"/>
</dbReference>
<accession>A0ABP8ZXN4</accession>
<dbReference type="SUPFAM" id="SSF55729">
    <property type="entry name" value="Acyl-CoA N-acyltransferases (Nat)"/>
    <property type="match status" value="1"/>
</dbReference>
<dbReference type="RefSeq" id="WP_345436288.1">
    <property type="nucleotide sequence ID" value="NZ_BAABKO010000001.1"/>
</dbReference>
<sequence length="154" mass="16203">MSLASATPADRADIEAFLRLADLTVSGLDAPSVHLWVERDAAGAVSATTGFERGADGRNVLIRSVAVHPAARGGGRGTALARRAIDEAAAHGASRAWLFSRRSGPFWQGLGFAPADRDELAAVLSDAHQVRLFRATGQLGREVAWSMPLDSLST</sequence>
<dbReference type="InterPro" id="IPR000182">
    <property type="entry name" value="GNAT_dom"/>
</dbReference>
<protein>
    <recommendedName>
        <fullName evidence="1">N-acetyltransferase domain-containing protein</fullName>
    </recommendedName>
</protein>
<dbReference type="PROSITE" id="PS51186">
    <property type="entry name" value="GNAT"/>
    <property type="match status" value="1"/>
</dbReference>
<comment type="caution">
    <text evidence="2">The sequence shown here is derived from an EMBL/GenBank/DDBJ whole genome shotgun (WGS) entry which is preliminary data.</text>
</comment>
<proteinExistence type="predicted"/>
<keyword evidence="3" id="KW-1185">Reference proteome</keyword>